<accession>A0A4Y2N1W5</accession>
<comment type="caution">
    <text evidence="1">The sequence shown here is derived from an EMBL/GenBank/DDBJ whole genome shotgun (WGS) entry which is preliminary data.</text>
</comment>
<gene>
    <name evidence="1" type="ORF">AVEN_88678_1</name>
</gene>
<proteinExistence type="predicted"/>
<evidence type="ECO:0000313" key="1">
    <source>
        <dbReference type="EMBL" id="GBN31836.1"/>
    </source>
</evidence>
<dbReference type="InterPro" id="IPR052709">
    <property type="entry name" value="Transposase-MT_Hybrid"/>
</dbReference>
<protein>
    <recommendedName>
        <fullName evidence="3">Histone-lysine N-methyltransferase SETMAR</fullName>
    </recommendedName>
</protein>
<dbReference type="PANTHER" id="PTHR46060">
    <property type="entry name" value="MARINER MOS1 TRANSPOSASE-LIKE PROTEIN"/>
    <property type="match status" value="1"/>
</dbReference>
<keyword evidence="2" id="KW-1185">Reference proteome</keyword>
<dbReference type="InterPro" id="IPR036397">
    <property type="entry name" value="RNaseH_sf"/>
</dbReference>
<reference evidence="1 2" key="1">
    <citation type="journal article" date="2019" name="Sci. Rep.">
        <title>Orb-weaving spider Araneus ventricosus genome elucidates the spidroin gene catalogue.</title>
        <authorList>
            <person name="Kono N."/>
            <person name="Nakamura H."/>
            <person name="Ohtoshi R."/>
            <person name="Moran D.A.P."/>
            <person name="Shinohara A."/>
            <person name="Yoshida Y."/>
            <person name="Fujiwara M."/>
            <person name="Mori M."/>
            <person name="Tomita M."/>
            <person name="Arakawa K."/>
        </authorList>
    </citation>
    <scope>NUCLEOTIDE SEQUENCE [LARGE SCALE GENOMIC DNA]</scope>
</reference>
<dbReference type="Gene3D" id="3.30.420.10">
    <property type="entry name" value="Ribonuclease H-like superfamily/Ribonuclease H"/>
    <property type="match status" value="1"/>
</dbReference>
<evidence type="ECO:0000313" key="2">
    <source>
        <dbReference type="Proteomes" id="UP000499080"/>
    </source>
</evidence>
<dbReference type="Proteomes" id="UP000499080">
    <property type="component" value="Unassembled WGS sequence"/>
</dbReference>
<name>A0A4Y2N1W5_ARAVE</name>
<dbReference type="EMBL" id="BGPR01008140">
    <property type="protein sequence ID" value="GBN31836.1"/>
    <property type="molecule type" value="Genomic_DNA"/>
</dbReference>
<organism evidence="1 2">
    <name type="scientific">Araneus ventricosus</name>
    <name type="common">Orbweaver spider</name>
    <name type="synonym">Epeira ventricosa</name>
    <dbReference type="NCBI Taxonomy" id="182803"/>
    <lineage>
        <taxon>Eukaryota</taxon>
        <taxon>Metazoa</taxon>
        <taxon>Ecdysozoa</taxon>
        <taxon>Arthropoda</taxon>
        <taxon>Chelicerata</taxon>
        <taxon>Arachnida</taxon>
        <taxon>Araneae</taxon>
        <taxon>Araneomorphae</taxon>
        <taxon>Entelegynae</taxon>
        <taxon>Araneoidea</taxon>
        <taxon>Araneidae</taxon>
        <taxon>Araneus</taxon>
    </lineage>
</organism>
<evidence type="ECO:0008006" key="3">
    <source>
        <dbReference type="Google" id="ProtNLM"/>
    </source>
</evidence>
<dbReference type="PANTHER" id="PTHR46060:SF3">
    <property type="entry name" value="PROTEIN GVQW3"/>
    <property type="match status" value="1"/>
</dbReference>
<dbReference type="AlphaFoldDB" id="A0A4Y2N1W5"/>
<sequence length="151" mass="17640">MAGGIVPPAKCELRSVIRFLQAEGCFVENDQCIYFLSDFTTTAKSHSDFWSCLHSWQRQPSQAVITQELLKQFKLDVSDHPAYRPDLATSDFHLFPELTNWLRGQTFQKYEEIQSNFYAHFTATMFFEEVIGNLVRRYDKCLNLHGDYVKK</sequence>
<dbReference type="GO" id="GO:0003676">
    <property type="term" value="F:nucleic acid binding"/>
    <property type="evidence" value="ECO:0007669"/>
    <property type="project" value="InterPro"/>
</dbReference>
<dbReference type="OrthoDB" id="6569904at2759"/>